<dbReference type="InterPro" id="IPR036052">
    <property type="entry name" value="TrpB-like_PALP_sf"/>
</dbReference>
<dbReference type="Pfam" id="PF00291">
    <property type="entry name" value="PALP"/>
    <property type="match status" value="1"/>
</dbReference>
<comment type="cofactor">
    <cofactor evidence="4">
        <name>Mg(2+)</name>
        <dbReference type="ChEBI" id="CHEBI:18420"/>
    </cofactor>
</comment>
<keyword evidence="11" id="KW-1185">Reference proteome</keyword>
<evidence type="ECO:0000256" key="7">
    <source>
        <dbReference type="ARBA" id="ARBA00022898"/>
    </source>
</evidence>
<evidence type="ECO:0000256" key="2">
    <source>
        <dbReference type="ARBA" id="ARBA00001933"/>
    </source>
</evidence>
<comment type="similarity">
    <text evidence="5">Belongs to the serine/threonine dehydratase family.</text>
</comment>
<evidence type="ECO:0000256" key="6">
    <source>
        <dbReference type="ARBA" id="ARBA00022842"/>
    </source>
</evidence>
<dbReference type="EMBL" id="LGRX02034735">
    <property type="protein sequence ID" value="KAK3236996.1"/>
    <property type="molecule type" value="Genomic_DNA"/>
</dbReference>
<feature type="domain" description="Tryptophan synthase beta chain-like PALP" evidence="9">
    <location>
        <begin position="46"/>
        <end position="304"/>
    </location>
</feature>
<dbReference type="SUPFAM" id="SSF53686">
    <property type="entry name" value="Tryptophan synthase beta subunit-like PLP-dependent enzymes"/>
    <property type="match status" value="1"/>
</dbReference>
<evidence type="ECO:0000259" key="9">
    <source>
        <dbReference type="Pfam" id="PF00291"/>
    </source>
</evidence>
<accession>A0AAE0BI27</accession>
<comment type="cofactor">
    <cofactor evidence="2">
        <name>pyridoxal 5'-phosphate</name>
        <dbReference type="ChEBI" id="CHEBI:597326"/>
    </cofactor>
</comment>
<proteinExistence type="inferred from homology"/>
<evidence type="ECO:0000313" key="10">
    <source>
        <dbReference type="EMBL" id="KAK3236996.1"/>
    </source>
</evidence>
<keyword evidence="8" id="KW-0456">Lyase</keyword>
<evidence type="ECO:0000313" key="11">
    <source>
        <dbReference type="Proteomes" id="UP001190700"/>
    </source>
</evidence>
<dbReference type="PROSITE" id="PS00165">
    <property type="entry name" value="DEHYDRATASE_SER_THR"/>
    <property type="match status" value="1"/>
</dbReference>
<dbReference type="Proteomes" id="UP001190700">
    <property type="component" value="Unassembled WGS sequence"/>
</dbReference>
<dbReference type="GO" id="GO:0018114">
    <property type="term" value="F:threonine racemase activity"/>
    <property type="evidence" value="ECO:0007669"/>
    <property type="project" value="TreeGrafter"/>
</dbReference>
<dbReference type="CDD" id="cd01562">
    <property type="entry name" value="Thr-dehyd"/>
    <property type="match status" value="1"/>
</dbReference>
<keyword evidence="7" id="KW-0663">Pyridoxal phosphate</keyword>
<dbReference type="PANTHER" id="PTHR43050">
    <property type="entry name" value="SERINE / THREONINE RACEMASE FAMILY MEMBER"/>
    <property type="match status" value="1"/>
</dbReference>
<evidence type="ECO:0000256" key="8">
    <source>
        <dbReference type="ARBA" id="ARBA00023239"/>
    </source>
</evidence>
<comment type="cofactor">
    <cofactor evidence="3">
        <name>Mn(2+)</name>
        <dbReference type="ChEBI" id="CHEBI:29035"/>
    </cofactor>
</comment>
<dbReference type="FunFam" id="3.40.50.1100:FF:000005">
    <property type="entry name" value="Threonine dehydratase catabolic"/>
    <property type="match status" value="1"/>
</dbReference>
<dbReference type="GO" id="GO:0008721">
    <property type="term" value="F:D-serine ammonia-lyase activity"/>
    <property type="evidence" value="ECO:0007669"/>
    <property type="project" value="TreeGrafter"/>
</dbReference>
<organism evidence="10 11">
    <name type="scientific">Cymbomonas tetramitiformis</name>
    <dbReference type="NCBI Taxonomy" id="36881"/>
    <lineage>
        <taxon>Eukaryota</taxon>
        <taxon>Viridiplantae</taxon>
        <taxon>Chlorophyta</taxon>
        <taxon>Pyramimonadophyceae</taxon>
        <taxon>Pyramimonadales</taxon>
        <taxon>Pyramimonadaceae</taxon>
        <taxon>Cymbomonas</taxon>
    </lineage>
</organism>
<protein>
    <recommendedName>
        <fullName evidence="9">Tryptophan synthase beta chain-like PALP domain-containing protein</fullName>
    </recommendedName>
</protein>
<dbReference type="GO" id="GO:0005524">
    <property type="term" value="F:ATP binding"/>
    <property type="evidence" value="ECO:0007669"/>
    <property type="project" value="TreeGrafter"/>
</dbReference>
<sequence>MALLRRLLLKFPSEVRCGPCLKYSTAAGEYGASLESIQEAATRIRPYANRTPVMTSDYLNDLSSRNLFFKCEIFQKGGAFKFRGGCNAVFSLSEETAAKGVVTHSSGNHAGALALAANMRKIPAFIVIPEGAPQCKLDAVTENGGKITQCFPSVPEREKTAAIIQEKTGATMIPPYNYGPVISGQGTMALEFLEQVAELDAIVVPVSGGGMLSGIAIAAKALKPAIKVIAAEPSGKNEAPDVALSKARGELVDLPVPDTIADGLRAKLGSLTWPIIRDHVDDVVIVKEEEIIVAMKLIFESEFYFKHRIR</sequence>
<dbReference type="GO" id="GO:0000287">
    <property type="term" value="F:magnesium ion binding"/>
    <property type="evidence" value="ECO:0007669"/>
    <property type="project" value="TreeGrafter"/>
</dbReference>
<evidence type="ECO:0000256" key="4">
    <source>
        <dbReference type="ARBA" id="ARBA00001946"/>
    </source>
</evidence>
<dbReference type="GO" id="GO:0006563">
    <property type="term" value="P:L-serine metabolic process"/>
    <property type="evidence" value="ECO:0007669"/>
    <property type="project" value="UniProtKB-ARBA"/>
</dbReference>
<dbReference type="GO" id="GO:0030170">
    <property type="term" value="F:pyridoxal phosphate binding"/>
    <property type="evidence" value="ECO:0007669"/>
    <property type="project" value="InterPro"/>
</dbReference>
<dbReference type="PANTHER" id="PTHR43050:SF1">
    <property type="entry name" value="SERINE RACEMASE"/>
    <property type="match status" value="1"/>
</dbReference>
<dbReference type="GO" id="GO:0070179">
    <property type="term" value="P:D-serine biosynthetic process"/>
    <property type="evidence" value="ECO:0007669"/>
    <property type="project" value="TreeGrafter"/>
</dbReference>
<keyword evidence="6" id="KW-0460">Magnesium</keyword>
<dbReference type="GO" id="GO:0030378">
    <property type="term" value="F:serine racemase activity"/>
    <property type="evidence" value="ECO:0007669"/>
    <property type="project" value="TreeGrafter"/>
</dbReference>
<reference evidence="10 11" key="1">
    <citation type="journal article" date="2015" name="Genome Biol. Evol.">
        <title>Comparative Genomics of a Bacterivorous Green Alga Reveals Evolutionary Causalities and Consequences of Phago-Mixotrophic Mode of Nutrition.</title>
        <authorList>
            <person name="Burns J.A."/>
            <person name="Paasch A."/>
            <person name="Narechania A."/>
            <person name="Kim E."/>
        </authorList>
    </citation>
    <scope>NUCLEOTIDE SEQUENCE [LARGE SCALE GENOMIC DNA]</scope>
    <source>
        <strain evidence="10 11">PLY_AMNH</strain>
    </source>
</reference>
<comment type="caution">
    <text evidence="10">The sequence shown here is derived from an EMBL/GenBank/DDBJ whole genome shotgun (WGS) entry which is preliminary data.</text>
</comment>
<evidence type="ECO:0000256" key="5">
    <source>
        <dbReference type="ARBA" id="ARBA00010869"/>
    </source>
</evidence>
<dbReference type="GO" id="GO:0003941">
    <property type="term" value="F:L-serine ammonia-lyase activity"/>
    <property type="evidence" value="ECO:0007669"/>
    <property type="project" value="TreeGrafter"/>
</dbReference>
<dbReference type="AlphaFoldDB" id="A0AAE0BI27"/>
<dbReference type="Gene3D" id="3.40.50.1100">
    <property type="match status" value="2"/>
</dbReference>
<evidence type="ECO:0000256" key="3">
    <source>
        <dbReference type="ARBA" id="ARBA00001936"/>
    </source>
</evidence>
<comment type="cofactor">
    <cofactor evidence="1">
        <name>Ca(2+)</name>
        <dbReference type="ChEBI" id="CHEBI:29108"/>
    </cofactor>
</comment>
<dbReference type="InterPro" id="IPR001926">
    <property type="entry name" value="TrpB-like_PALP"/>
</dbReference>
<gene>
    <name evidence="10" type="ORF">CYMTET_52894</name>
</gene>
<name>A0AAE0BI27_9CHLO</name>
<dbReference type="InterPro" id="IPR000634">
    <property type="entry name" value="Ser/Thr_deHydtase_PyrdxlP-BS"/>
</dbReference>
<evidence type="ECO:0000256" key="1">
    <source>
        <dbReference type="ARBA" id="ARBA00001913"/>
    </source>
</evidence>